<dbReference type="EMBL" id="RBJC01000009">
    <property type="protein sequence ID" value="RKR71060.1"/>
    <property type="molecule type" value="Genomic_DNA"/>
</dbReference>
<feature type="transmembrane region" description="Helical" evidence="1">
    <location>
        <begin position="62"/>
        <end position="80"/>
    </location>
</feature>
<proteinExistence type="predicted"/>
<accession>A0A420XEV9</accession>
<dbReference type="Pfam" id="PF14145">
    <property type="entry name" value="YrhK"/>
    <property type="match status" value="1"/>
</dbReference>
<evidence type="ECO:0000313" key="3">
    <source>
        <dbReference type="EMBL" id="RKR71060.1"/>
    </source>
</evidence>
<keyword evidence="1" id="KW-1133">Transmembrane helix</keyword>
<dbReference type="AlphaFoldDB" id="A0A420XEV9"/>
<name>A0A420XEV9_9PAST</name>
<keyword evidence="1" id="KW-0472">Membrane</keyword>
<protein>
    <submittedName>
        <fullName evidence="3">YrhK-like protein</fullName>
    </submittedName>
</protein>
<organism evidence="3 4">
    <name type="scientific">Otariodibacter oris</name>
    <dbReference type="NCBI Taxonomy" id="1032623"/>
    <lineage>
        <taxon>Bacteria</taxon>
        <taxon>Pseudomonadati</taxon>
        <taxon>Pseudomonadota</taxon>
        <taxon>Gammaproteobacteria</taxon>
        <taxon>Pasteurellales</taxon>
        <taxon>Pasteurellaceae</taxon>
        <taxon>Otariodibacter</taxon>
    </lineage>
</organism>
<reference evidence="3 4" key="1">
    <citation type="submission" date="2018-10" db="EMBL/GenBank/DDBJ databases">
        <title>Genomic Encyclopedia of Type Strains, Phase IV (KMG-IV): sequencing the most valuable type-strain genomes for metagenomic binning, comparative biology and taxonomic classification.</title>
        <authorList>
            <person name="Goeker M."/>
        </authorList>
    </citation>
    <scope>NUCLEOTIDE SEQUENCE [LARGE SCALE GENOMIC DNA]</scope>
    <source>
        <strain evidence="3 4">DSM 23800</strain>
    </source>
</reference>
<keyword evidence="1" id="KW-0812">Transmembrane</keyword>
<keyword evidence="4" id="KW-1185">Reference proteome</keyword>
<evidence type="ECO:0000256" key="1">
    <source>
        <dbReference type="SAM" id="Phobius"/>
    </source>
</evidence>
<dbReference type="InterPro" id="IPR025424">
    <property type="entry name" value="YrhK_domain"/>
</dbReference>
<feature type="transmembrane region" description="Helical" evidence="1">
    <location>
        <begin position="37"/>
        <end position="56"/>
    </location>
</feature>
<evidence type="ECO:0000259" key="2">
    <source>
        <dbReference type="Pfam" id="PF14145"/>
    </source>
</evidence>
<feature type="domain" description="YrhK" evidence="2">
    <location>
        <begin position="30"/>
        <end position="85"/>
    </location>
</feature>
<gene>
    <name evidence="3" type="ORF">DES31_1636</name>
</gene>
<sequence>MNKEKMSNSLDKLQPPLILHFGSEALIIHQRYETLSIVNDFLIGLIFLIGSIMFFYPDLTKIGVWLFVIGSIQMLIRPIIRFSHRVHLQKYRQYEGVLSQTDL</sequence>
<dbReference type="Proteomes" id="UP000280099">
    <property type="component" value="Unassembled WGS sequence"/>
</dbReference>
<comment type="caution">
    <text evidence="3">The sequence shown here is derived from an EMBL/GenBank/DDBJ whole genome shotgun (WGS) entry which is preliminary data.</text>
</comment>
<evidence type="ECO:0000313" key="4">
    <source>
        <dbReference type="Proteomes" id="UP000280099"/>
    </source>
</evidence>